<dbReference type="OrthoDB" id="5416095at2759"/>
<organism evidence="2 3">
    <name type="scientific">Tuber borchii</name>
    <name type="common">White truffle</name>
    <dbReference type="NCBI Taxonomy" id="42251"/>
    <lineage>
        <taxon>Eukaryota</taxon>
        <taxon>Fungi</taxon>
        <taxon>Dikarya</taxon>
        <taxon>Ascomycota</taxon>
        <taxon>Pezizomycotina</taxon>
        <taxon>Pezizomycetes</taxon>
        <taxon>Pezizales</taxon>
        <taxon>Tuberaceae</taxon>
        <taxon>Tuber</taxon>
    </lineage>
</organism>
<evidence type="ECO:0000256" key="1">
    <source>
        <dbReference type="SAM" id="MobiDB-lite"/>
    </source>
</evidence>
<keyword evidence="3" id="KW-1185">Reference proteome</keyword>
<reference evidence="2 3" key="1">
    <citation type="submission" date="2017-04" db="EMBL/GenBank/DDBJ databases">
        <title>Draft genome sequence of Tuber borchii Vittad., a whitish edible truffle.</title>
        <authorList>
            <consortium name="DOE Joint Genome Institute"/>
            <person name="Murat C."/>
            <person name="Kuo A."/>
            <person name="Barry K.W."/>
            <person name="Clum A."/>
            <person name="Dockter R.B."/>
            <person name="Fauchery L."/>
            <person name="Iotti M."/>
            <person name="Kohler A."/>
            <person name="Labutti K."/>
            <person name="Lindquist E.A."/>
            <person name="Lipzen A."/>
            <person name="Ohm R.A."/>
            <person name="Wang M."/>
            <person name="Grigoriev I.V."/>
            <person name="Zambonelli A."/>
            <person name="Martin F.M."/>
        </authorList>
    </citation>
    <scope>NUCLEOTIDE SEQUENCE [LARGE SCALE GENOMIC DNA]</scope>
    <source>
        <strain evidence="2 3">Tbo3840</strain>
    </source>
</reference>
<protein>
    <submittedName>
        <fullName evidence="2">Uncharacterized protein</fullName>
    </submittedName>
</protein>
<gene>
    <name evidence="2" type="ORF">B9Z19DRAFT_1190354</name>
</gene>
<feature type="region of interest" description="Disordered" evidence="1">
    <location>
        <begin position="154"/>
        <end position="175"/>
    </location>
</feature>
<evidence type="ECO:0000313" key="2">
    <source>
        <dbReference type="EMBL" id="PUU82487.1"/>
    </source>
</evidence>
<name>A0A2T7A411_TUBBO</name>
<dbReference type="AlphaFoldDB" id="A0A2T7A411"/>
<comment type="caution">
    <text evidence="2">The sequence shown here is derived from an EMBL/GenBank/DDBJ whole genome shotgun (WGS) entry which is preliminary data.</text>
</comment>
<evidence type="ECO:0000313" key="3">
    <source>
        <dbReference type="Proteomes" id="UP000244722"/>
    </source>
</evidence>
<proteinExistence type="predicted"/>
<dbReference type="EMBL" id="NESQ01000027">
    <property type="protein sequence ID" value="PUU82487.1"/>
    <property type="molecule type" value="Genomic_DNA"/>
</dbReference>
<sequence>MAYVKPLLKSGYQWTKALVNTHTGQFISGTFTMAAALCVITDSRTGRNQARKNIALSFREVHKDIADVQMAVEANSKAVRNNSKEIENVQNAVNDNHQQTGMKIDRIEGTLHDVFDDLYNLGKEVDDSHSMIVQTAHHTMKALSGDKKPMKEWYEKLEKSCESGPKDRPSRAIDP</sequence>
<dbReference type="Gene3D" id="1.20.5.300">
    <property type="match status" value="1"/>
</dbReference>
<dbReference type="Proteomes" id="UP000244722">
    <property type="component" value="Unassembled WGS sequence"/>
</dbReference>
<accession>A0A2T7A411</accession>